<dbReference type="InterPro" id="IPR006311">
    <property type="entry name" value="TAT_signal"/>
</dbReference>
<dbReference type="PROSITE" id="PS51318">
    <property type="entry name" value="TAT"/>
    <property type="match status" value="1"/>
</dbReference>
<organism evidence="1">
    <name type="scientific">uncultured Pyrinomonadaceae bacterium</name>
    <dbReference type="NCBI Taxonomy" id="2283094"/>
    <lineage>
        <taxon>Bacteria</taxon>
        <taxon>Pseudomonadati</taxon>
        <taxon>Acidobacteriota</taxon>
        <taxon>Blastocatellia</taxon>
        <taxon>Blastocatellales</taxon>
        <taxon>Pyrinomonadaceae</taxon>
        <taxon>environmental samples</taxon>
    </lineage>
</organism>
<name>A0A6J4N850_9BACT</name>
<protein>
    <recommendedName>
        <fullName evidence="2">Peptidase M28 domain-containing protein</fullName>
    </recommendedName>
</protein>
<gene>
    <name evidence="1" type="ORF">AVDCRST_MAG74-344</name>
</gene>
<accession>A0A6J4N850</accession>
<dbReference type="PROSITE" id="PS51257">
    <property type="entry name" value="PROKAR_LIPOPROTEIN"/>
    <property type="match status" value="1"/>
</dbReference>
<sequence>MNLTRRQFFSLTTGAGVALACRGFSNAQTGAAAVADLETIKTRCARIIREYDRQGIHRTATDVDSRSAKWLAKLVRENGAQPRLESFVINRIDLMENYLHIGDRRIEGVPMFDGGFTDPKGIRGRLGKIGSDAEIGLIEAPPNAATDFNDVFIQARRNSKHKAIVILTLGGADGIAIINAPYFLEPFAQPALQVGREHREFLQKAAEKNAEIEIIAEVKRKSVTAFNVTAEITGTDKSLRPVGVITPRSGWWEIASERGGGLCAWLETMRAIAKTKPRRTFYFAASSGHELGHVGLENYLELRKDLAKDAHVWLHFGANIGSRFGASRNLRASSEELEKLAARALTENGVAPDRLLPRNVMPNGEAKNLYKRGGKFISLIGGNALFHLPQDRFPDAVDLDVIARVCAAFSRLAVDL</sequence>
<reference evidence="1" key="1">
    <citation type="submission" date="2020-02" db="EMBL/GenBank/DDBJ databases">
        <authorList>
            <person name="Meier V. D."/>
        </authorList>
    </citation>
    <scope>NUCLEOTIDE SEQUENCE</scope>
    <source>
        <strain evidence="1">AVDCRST_MAG74</strain>
    </source>
</reference>
<dbReference type="Gene3D" id="3.50.30.30">
    <property type="match status" value="1"/>
</dbReference>
<proteinExistence type="predicted"/>
<dbReference type="SUPFAM" id="SSF53187">
    <property type="entry name" value="Zn-dependent exopeptidases"/>
    <property type="match status" value="1"/>
</dbReference>
<dbReference type="EMBL" id="CADCUR010000025">
    <property type="protein sequence ID" value="CAA9380667.1"/>
    <property type="molecule type" value="Genomic_DNA"/>
</dbReference>
<evidence type="ECO:0000313" key="1">
    <source>
        <dbReference type="EMBL" id="CAA9380667.1"/>
    </source>
</evidence>
<dbReference type="AlphaFoldDB" id="A0A6J4N850"/>
<evidence type="ECO:0008006" key="2">
    <source>
        <dbReference type="Google" id="ProtNLM"/>
    </source>
</evidence>
<dbReference type="Gene3D" id="3.40.630.10">
    <property type="entry name" value="Zn peptidases"/>
    <property type="match status" value="1"/>
</dbReference>